<organism evidence="1 2">
    <name type="scientific">Salinibacter ruber</name>
    <dbReference type="NCBI Taxonomy" id="146919"/>
    <lineage>
        <taxon>Bacteria</taxon>
        <taxon>Pseudomonadati</taxon>
        <taxon>Rhodothermota</taxon>
        <taxon>Rhodothermia</taxon>
        <taxon>Rhodothermales</taxon>
        <taxon>Salinibacteraceae</taxon>
        <taxon>Salinibacter</taxon>
    </lineage>
</organism>
<name>A0AAW5P8D4_9BACT</name>
<proteinExistence type="predicted"/>
<comment type="caution">
    <text evidence="1">The sequence shown here is derived from an EMBL/GenBank/DDBJ whole genome shotgun (WGS) entry which is preliminary data.</text>
</comment>
<dbReference type="Proteomes" id="UP001155110">
    <property type="component" value="Unassembled WGS sequence"/>
</dbReference>
<sequence>MAIQDDRFQNHFDAIKQGQRSYFEEYGRAWQGIISHGDLPQGGTEAAADNWNEAPSDQGLPWSEALPEFGLDLDKNWTQAIRIDTWSTKHKEGYTVTRKWLDSSGEEVERTHEVTLEDNTPGPGALPDYQTVWVKASTQADFNGAMKEVGLAHEEEIDGEPTLLYDNGVHWIGEFYSDPPTYDEQEEAFTGGTLDGRKVGAIRTEDPSVLEGLSGITVLDARPAGDLPVFE</sequence>
<protein>
    <submittedName>
        <fullName evidence="1">Uncharacterized protein</fullName>
    </submittedName>
</protein>
<evidence type="ECO:0000313" key="1">
    <source>
        <dbReference type="EMBL" id="MCS4157665.1"/>
    </source>
</evidence>
<accession>A0AAW5P8D4</accession>
<dbReference type="RefSeq" id="WP_259258172.1">
    <property type="nucleotide sequence ID" value="NZ_JANTZM010000007.1"/>
</dbReference>
<evidence type="ECO:0000313" key="2">
    <source>
        <dbReference type="Proteomes" id="UP001155110"/>
    </source>
</evidence>
<gene>
    <name evidence="1" type="ORF">GGP99_001629</name>
</gene>
<dbReference type="EMBL" id="JANTZM010000007">
    <property type="protein sequence ID" value="MCS4157665.1"/>
    <property type="molecule type" value="Genomic_DNA"/>
</dbReference>
<reference evidence="1" key="1">
    <citation type="submission" date="2022-08" db="EMBL/GenBank/DDBJ databases">
        <title>Genomic Encyclopedia of Type Strains, Phase V (KMG-V): Genome sequencing to study the core and pangenomes of soil and plant-associated prokaryotes.</title>
        <authorList>
            <person name="Whitman W."/>
        </authorList>
    </citation>
    <scope>NUCLEOTIDE SEQUENCE</scope>
    <source>
        <strain evidence="1">SP3002</strain>
    </source>
</reference>
<dbReference type="AlphaFoldDB" id="A0AAW5P8D4"/>